<proteinExistence type="predicted"/>
<dbReference type="InterPro" id="IPR003010">
    <property type="entry name" value="C-N_Hydrolase"/>
</dbReference>
<gene>
    <name evidence="3" type="ORF">MNBD_BACTEROID03-2002</name>
</gene>
<dbReference type="SUPFAM" id="SSF56317">
    <property type="entry name" value="Carbon-nitrogen hydrolase"/>
    <property type="match status" value="1"/>
</dbReference>
<dbReference type="GO" id="GO:0050152">
    <property type="term" value="F:omega-amidase activity"/>
    <property type="evidence" value="ECO:0007669"/>
    <property type="project" value="TreeGrafter"/>
</dbReference>
<dbReference type="PANTHER" id="PTHR47799">
    <property type="entry name" value="OMEGA-AMIDASE YAFV"/>
    <property type="match status" value="1"/>
</dbReference>
<dbReference type="FunFam" id="3.60.110.10:FF:000004">
    <property type="entry name" value="Carbon-nitrogen hydrolase"/>
    <property type="match status" value="1"/>
</dbReference>
<dbReference type="Pfam" id="PF00795">
    <property type="entry name" value="CN_hydrolase"/>
    <property type="match status" value="1"/>
</dbReference>
<dbReference type="Gene3D" id="3.60.110.10">
    <property type="entry name" value="Carbon-nitrogen hydrolase"/>
    <property type="match status" value="1"/>
</dbReference>
<dbReference type="PANTHER" id="PTHR47799:SF1">
    <property type="entry name" value="OMEGA-AMIDASE YAFV"/>
    <property type="match status" value="1"/>
</dbReference>
<dbReference type="InterPro" id="IPR052737">
    <property type="entry name" value="Omega-amidase_YafV"/>
</dbReference>
<name>A0A3B0TH28_9ZZZZ</name>
<reference evidence="3" key="1">
    <citation type="submission" date="2018-06" db="EMBL/GenBank/DDBJ databases">
        <authorList>
            <person name="Zhirakovskaya E."/>
        </authorList>
    </citation>
    <scope>NUCLEOTIDE SEQUENCE</scope>
</reference>
<feature type="domain" description="CN hydrolase" evidence="2">
    <location>
        <begin position="5"/>
        <end position="234"/>
    </location>
</feature>
<sequence length="257" mass="29747">MAKELKIALIQTTLVWEDPEQNRVNFSKKMDGIPSDVDLIVLPEMFTTGFTMHPDNIGEEEGKKTLNWMRQIATDKNTAIAGSIPYKENGSYSNRLFFVEPNRISHYDKRHTFTLAGEDKVYRSGNEKLIVNYKGFKICPLVCYDLRFPVWARNNEDYDVLLYVANWPKLRISAWDALLKARAIENMAYCIGVNRIGNDEAGHQYSGHSAVYDVLGGQVRFSDEETVIYATLYKDHITENRNKLRFLEDRDWFNLIS</sequence>
<dbReference type="CDD" id="cd07575">
    <property type="entry name" value="Xc-1258_like"/>
    <property type="match status" value="1"/>
</dbReference>
<dbReference type="PROSITE" id="PS50263">
    <property type="entry name" value="CN_HYDROLASE"/>
    <property type="match status" value="1"/>
</dbReference>
<dbReference type="InterPro" id="IPR036526">
    <property type="entry name" value="C-N_Hydrolase_sf"/>
</dbReference>
<accession>A0A3B0TH28</accession>
<dbReference type="AlphaFoldDB" id="A0A3B0TH28"/>
<evidence type="ECO:0000313" key="3">
    <source>
        <dbReference type="EMBL" id="VAW17955.1"/>
    </source>
</evidence>
<dbReference type="NCBIfam" id="NF007757">
    <property type="entry name" value="PRK10438.1"/>
    <property type="match status" value="1"/>
</dbReference>
<dbReference type="GO" id="GO:0106008">
    <property type="term" value="F:2-oxoglutaramate amidase activity"/>
    <property type="evidence" value="ECO:0007669"/>
    <property type="project" value="TreeGrafter"/>
</dbReference>
<organism evidence="3">
    <name type="scientific">hydrothermal vent metagenome</name>
    <dbReference type="NCBI Taxonomy" id="652676"/>
    <lineage>
        <taxon>unclassified sequences</taxon>
        <taxon>metagenomes</taxon>
        <taxon>ecological metagenomes</taxon>
    </lineage>
</organism>
<evidence type="ECO:0000256" key="1">
    <source>
        <dbReference type="ARBA" id="ARBA00022801"/>
    </source>
</evidence>
<evidence type="ECO:0000259" key="2">
    <source>
        <dbReference type="PROSITE" id="PS50263"/>
    </source>
</evidence>
<dbReference type="EMBL" id="UOEL01000147">
    <property type="protein sequence ID" value="VAW17955.1"/>
    <property type="molecule type" value="Genomic_DNA"/>
</dbReference>
<keyword evidence="1 3" id="KW-0378">Hydrolase</keyword>
<protein>
    <submittedName>
        <fullName evidence="3">Hydrolase</fullName>
    </submittedName>
</protein>